<evidence type="ECO:0000256" key="1">
    <source>
        <dbReference type="SAM" id="SignalP"/>
    </source>
</evidence>
<protein>
    <submittedName>
        <fullName evidence="4">Uncharacterized protein, YkwD family</fullName>
    </submittedName>
</protein>
<accession>A0A1T4S860</accession>
<dbReference type="Pfam" id="PF01471">
    <property type="entry name" value="PG_binding_1"/>
    <property type="match status" value="1"/>
</dbReference>
<dbReference type="PANTHER" id="PTHR31157">
    <property type="entry name" value="SCP DOMAIN-CONTAINING PROTEIN"/>
    <property type="match status" value="1"/>
</dbReference>
<feature type="domain" description="SCP" evidence="2">
    <location>
        <begin position="152"/>
        <end position="261"/>
    </location>
</feature>
<dbReference type="OrthoDB" id="9783944at2"/>
<evidence type="ECO:0000259" key="3">
    <source>
        <dbReference type="Pfam" id="PF01471"/>
    </source>
</evidence>
<evidence type="ECO:0000313" key="4">
    <source>
        <dbReference type="EMBL" id="SKA24031.1"/>
    </source>
</evidence>
<dbReference type="InterPro" id="IPR036366">
    <property type="entry name" value="PGBDSf"/>
</dbReference>
<dbReference type="Proteomes" id="UP000189933">
    <property type="component" value="Unassembled WGS sequence"/>
</dbReference>
<dbReference type="Gene3D" id="1.10.101.10">
    <property type="entry name" value="PGBD-like superfamily/PGBD"/>
    <property type="match status" value="1"/>
</dbReference>
<evidence type="ECO:0000313" key="5">
    <source>
        <dbReference type="Proteomes" id="UP000189933"/>
    </source>
</evidence>
<sequence length="270" mass="29831">MKKISKLIVAILISLLMFSSVAWANDLEILTANAPYRIYQNAPEIKVLEQLLVDKGFFTKTPDEYFDFTTYLAVKAVQKQMGVYPNGVADSRVISYLINQNNAAVPAPSIVQNTVPSPAVTQANNGFLAPAGSKLDVSRVLYPLTQDEQKLLELINQERVKVGIAPLKFDYRLTITARLKSLDLIKNNYFGHISPVYGAPWAMMGAVGVKYLAAGENIAGTWATERAHNNFMNSAGHRANILNPKYTHYGVGIIKGGPYGMMFTEHFAQE</sequence>
<evidence type="ECO:0000259" key="2">
    <source>
        <dbReference type="Pfam" id="PF00188"/>
    </source>
</evidence>
<dbReference type="SUPFAM" id="SSF47090">
    <property type="entry name" value="PGBD-like"/>
    <property type="match status" value="1"/>
</dbReference>
<dbReference type="PANTHER" id="PTHR31157:SF1">
    <property type="entry name" value="SCP DOMAIN-CONTAINING PROTEIN"/>
    <property type="match status" value="1"/>
</dbReference>
<feature type="domain" description="Peptidoglycan binding-like" evidence="3">
    <location>
        <begin position="42"/>
        <end position="94"/>
    </location>
</feature>
<reference evidence="5" key="1">
    <citation type="submission" date="2017-02" db="EMBL/GenBank/DDBJ databases">
        <authorList>
            <person name="Varghese N."/>
            <person name="Submissions S."/>
        </authorList>
    </citation>
    <scope>NUCLEOTIDE SEQUENCE [LARGE SCALE GENOMIC DNA]</scope>
    <source>
        <strain evidence="5">DSM 16521</strain>
    </source>
</reference>
<dbReference type="InterPro" id="IPR035940">
    <property type="entry name" value="CAP_sf"/>
</dbReference>
<dbReference type="InterPro" id="IPR036365">
    <property type="entry name" value="PGBD-like_sf"/>
</dbReference>
<feature type="chain" id="PRO_5012391353" evidence="1">
    <location>
        <begin position="25"/>
        <end position="270"/>
    </location>
</feature>
<dbReference type="AlphaFoldDB" id="A0A1T4S860"/>
<feature type="signal peptide" evidence="1">
    <location>
        <begin position="1"/>
        <end position="24"/>
    </location>
</feature>
<keyword evidence="5" id="KW-1185">Reference proteome</keyword>
<dbReference type="Gene3D" id="3.40.33.10">
    <property type="entry name" value="CAP"/>
    <property type="match status" value="1"/>
</dbReference>
<name>A0A1T4S860_9FIRM</name>
<dbReference type="CDD" id="cd05379">
    <property type="entry name" value="CAP_bacterial"/>
    <property type="match status" value="1"/>
</dbReference>
<proteinExistence type="predicted"/>
<dbReference type="SUPFAM" id="SSF55797">
    <property type="entry name" value="PR-1-like"/>
    <property type="match status" value="1"/>
</dbReference>
<organism evidence="4 5">
    <name type="scientific">Carboxydocella sporoproducens DSM 16521</name>
    <dbReference type="NCBI Taxonomy" id="1121270"/>
    <lineage>
        <taxon>Bacteria</taxon>
        <taxon>Bacillati</taxon>
        <taxon>Bacillota</taxon>
        <taxon>Clostridia</taxon>
        <taxon>Eubacteriales</taxon>
        <taxon>Clostridiales Family XVI. Incertae Sedis</taxon>
        <taxon>Carboxydocella</taxon>
    </lineage>
</organism>
<gene>
    <name evidence="4" type="ORF">SAMN02745885_02484</name>
</gene>
<dbReference type="RefSeq" id="WP_078666458.1">
    <property type="nucleotide sequence ID" value="NZ_FUXM01000045.1"/>
</dbReference>
<keyword evidence="1" id="KW-0732">Signal</keyword>
<dbReference type="Pfam" id="PF00188">
    <property type="entry name" value="CAP"/>
    <property type="match status" value="1"/>
</dbReference>
<dbReference type="InterPro" id="IPR014044">
    <property type="entry name" value="CAP_dom"/>
</dbReference>
<dbReference type="EMBL" id="FUXM01000045">
    <property type="protein sequence ID" value="SKA24031.1"/>
    <property type="molecule type" value="Genomic_DNA"/>
</dbReference>
<dbReference type="InterPro" id="IPR002477">
    <property type="entry name" value="Peptidoglycan-bd-like"/>
</dbReference>